<dbReference type="OrthoDB" id="1649074at2"/>
<dbReference type="PIRSF" id="PIRSF037260">
    <property type="entry name" value="UPF0223"/>
    <property type="match status" value="1"/>
</dbReference>
<dbReference type="SUPFAM" id="SSF158504">
    <property type="entry name" value="BH2638-like"/>
    <property type="match status" value="1"/>
</dbReference>
<dbReference type="RefSeq" id="WP_035807897.1">
    <property type="nucleotide sequence ID" value="NZ_CCSE01000001.1"/>
</dbReference>
<dbReference type="AlphaFoldDB" id="A0A078M3L8"/>
<dbReference type="InterPro" id="IPR023324">
    <property type="entry name" value="BH2638-like_sf"/>
</dbReference>
<dbReference type="eggNOG" id="COG4476">
    <property type="taxonomic scope" value="Bacteria"/>
</dbReference>
<dbReference type="Proteomes" id="UP000044136">
    <property type="component" value="Unassembled WGS sequence"/>
</dbReference>
<protein>
    <submittedName>
        <fullName evidence="1">Uncharacterized protein</fullName>
    </submittedName>
</protein>
<organism evidence="1 2">
    <name type="scientific">Jeotgalicoccus saudimassiliensis</name>
    <dbReference type="NCBI Taxonomy" id="1461582"/>
    <lineage>
        <taxon>Bacteria</taxon>
        <taxon>Bacillati</taxon>
        <taxon>Bacillota</taxon>
        <taxon>Bacilli</taxon>
        <taxon>Bacillales</taxon>
        <taxon>Staphylococcaceae</taxon>
        <taxon>Jeotgalicoccus</taxon>
    </lineage>
</organism>
<dbReference type="NCBIfam" id="NF003353">
    <property type="entry name" value="PRK04387.1"/>
    <property type="match status" value="1"/>
</dbReference>
<dbReference type="InterPro" id="IPR007920">
    <property type="entry name" value="UPF0223"/>
</dbReference>
<proteinExistence type="predicted"/>
<dbReference type="Pfam" id="PF05256">
    <property type="entry name" value="UPF0223"/>
    <property type="match status" value="1"/>
</dbReference>
<accession>A0A078M3L8</accession>
<reference evidence="1 2" key="1">
    <citation type="submission" date="2014-07" db="EMBL/GenBank/DDBJ databases">
        <authorList>
            <person name="Urmite Genomes Urmite Genomes"/>
        </authorList>
    </citation>
    <scope>NUCLEOTIDE SEQUENCE [LARGE SCALE GENOMIC DNA]</scope>
    <source>
        <strain evidence="1 2">13MG44_air</strain>
    </source>
</reference>
<dbReference type="STRING" id="1461582.BN1048_00403"/>
<name>A0A078M3L8_9STAP</name>
<dbReference type="EMBL" id="CCSE01000001">
    <property type="protein sequence ID" value="CDZ99316.1"/>
    <property type="molecule type" value="Genomic_DNA"/>
</dbReference>
<sequence length="91" mass="10624">MNNEYSYPLDYDWSTEEILHVMSFYQAVEIGYEEGVLAGKFEEAYRDFKEIVPSKSEEKTLFKEYEKVSGMVPYLLIKQLKDAAPSDIIKP</sequence>
<gene>
    <name evidence="1" type="ORF">BN1048_00403</name>
</gene>
<evidence type="ECO:0000313" key="2">
    <source>
        <dbReference type="Proteomes" id="UP000044136"/>
    </source>
</evidence>
<evidence type="ECO:0000313" key="1">
    <source>
        <dbReference type="EMBL" id="CDZ99316.1"/>
    </source>
</evidence>
<dbReference type="HOGENOM" id="CLU_166693_0_0_9"/>
<keyword evidence="2" id="KW-1185">Reference proteome</keyword>
<dbReference type="Gene3D" id="1.10.220.80">
    <property type="entry name" value="BH2638-like"/>
    <property type="match status" value="1"/>
</dbReference>